<accession>A0A118K063</accession>
<evidence type="ECO:0000256" key="2">
    <source>
        <dbReference type="ARBA" id="ARBA00022771"/>
    </source>
</evidence>
<dbReference type="PANTHER" id="PTHR47718">
    <property type="entry name" value="OS01G0519700 PROTEIN"/>
    <property type="match status" value="1"/>
</dbReference>
<keyword evidence="7" id="KW-1185">Reference proteome</keyword>
<comment type="caution">
    <text evidence="6">The sequence shown here is derived from an EMBL/GenBank/DDBJ whole genome shotgun (WGS) entry which is preliminary data.</text>
</comment>
<protein>
    <submittedName>
        <fullName evidence="6">Zinc finger, PMZ-type</fullName>
    </submittedName>
</protein>
<name>A0A118K063_CYNCS</name>
<evidence type="ECO:0000313" key="6">
    <source>
        <dbReference type="EMBL" id="KVI00977.1"/>
    </source>
</evidence>
<evidence type="ECO:0000259" key="5">
    <source>
        <dbReference type="PROSITE" id="PS50966"/>
    </source>
</evidence>
<dbReference type="Pfam" id="PF04434">
    <property type="entry name" value="SWIM"/>
    <property type="match status" value="1"/>
</dbReference>
<feature type="domain" description="SWIM-type" evidence="5">
    <location>
        <begin position="154"/>
        <end position="189"/>
    </location>
</feature>
<gene>
    <name evidence="6" type="ORF">Ccrd_020766</name>
</gene>
<organism evidence="6 7">
    <name type="scientific">Cynara cardunculus var. scolymus</name>
    <name type="common">Globe artichoke</name>
    <name type="synonym">Cynara scolymus</name>
    <dbReference type="NCBI Taxonomy" id="59895"/>
    <lineage>
        <taxon>Eukaryota</taxon>
        <taxon>Viridiplantae</taxon>
        <taxon>Streptophyta</taxon>
        <taxon>Embryophyta</taxon>
        <taxon>Tracheophyta</taxon>
        <taxon>Spermatophyta</taxon>
        <taxon>Magnoliopsida</taxon>
        <taxon>eudicotyledons</taxon>
        <taxon>Gunneridae</taxon>
        <taxon>Pentapetalae</taxon>
        <taxon>asterids</taxon>
        <taxon>campanulids</taxon>
        <taxon>Asterales</taxon>
        <taxon>Asteraceae</taxon>
        <taxon>Carduoideae</taxon>
        <taxon>Cardueae</taxon>
        <taxon>Carduinae</taxon>
        <taxon>Cynara</taxon>
    </lineage>
</organism>
<dbReference type="InterPro" id="IPR007527">
    <property type="entry name" value="Znf_SWIM"/>
</dbReference>
<reference evidence="6 7" key="1">
    <citation type="journal article" date="2016" name="Sci. Rep.">
        <title>The genome sequence of the outbreeding globe artichoke constructed de novo incorporating a phase-aware low-pass sequencing strategy of F1 progeny.</title>
        <authorList>
            <person name="Scaglione D."/>
            <person name="Reyes-Chin-Wo S."/>
            <person name="Acquadro A."/>
            <person name="Froenicke L."/>
            <person name="Portis E."/>
            <person name="Beitel C."/>
            <person name="Tirone M."/>
            <person name="Mauro R."/>
            <person name="Lo Monaco A."/>
            <person name="Mauromicale G."/>
            <person name="Faccioli P."/>
            <person name="Cattivelli L."/>
            <person name="Rieseberg L."/>
            <person name="Michelmore R."/>
            <person name="Lanteri S."/>
        </authorList>
    </citation>
    <scope>NUCLEOTIDE SEQUENCE [LARGE SCALE GENOMIC DNA]</scope>
    <source>
        <strain evidence="6">2C</strain>
    </source>
</reference>
<evidence type="ECO:0000313" key="7">
    <source>
        <dbReference type="Proteomes" id="UP000243975"/>
    </source>
</evidence>
<proteinExistence type="predicted"/>
<dbReference type="Proteomes" id="UP000243975">
    <property type="component" value="Unassembled WGS sequence"/>
</dbReference>
<sequence>MGGENCVLWTEVFGGRVGVCCRVKSLPFGRCSFFGSFIEPSINVMDYMSFNETFSKDIVEESSVFDSMNDCQGFDYGGENATAVNNETIEDQCNYSMRNEDGCNDRNETLSEHNDGGVVDFVDIGVASLSNEAEDYRSDGMGETNDGSKCWFPNVVKNKIENSYDCSCNCFVRNGILCRHALKVMLNDEVDRIPDKYILHCWKRDLVPVEWLPARFRYGEVDTDKERLMSVAYSYFERILGRVRNEKHILSKFVDQLQEWDTKIDSELPIQSHAQETTTSIKEFLGVSQPENIDVLPPTGIRKQLRLQMAKRRRESVGYVFKWLHMIREIVQN</sequence>
<dbReference type="InterPro" id="IPR006564">
    <property type="entry name" value="Znf_PMZ"/>
</dbReference>
<dbReference type="PANTHER" id="PTHR47718:SF12">
    <property type="entry name" value="PROTEIN FAR1-RELATED SEQUENCE"/>
    <property type="match status" value="1"/>
</dbReference>
<keyword evidence="3" id="KW-0862">Zinc</keyword>
<dbReference type="EMBL" id="LEKV01003152">
    <property type="protein sequence ID" value="KVI00977.1"/>
    <property type="molecule type" value="Genomic_DNA"/>
</dbReference>
<evidence type="ECO:0000256" key="4">
    <source>
        <dbReference type="PROSITE-ProRule" id="PRU00325"/>
    </source>
</evidence>
<keyword evidence="1" id="KW-0479">Metal-binding</keyword>
<evidence type="ECO:0000256" key="1">
    <source>
        <dbReference type="ARBA" id="ARBA00022723"/>
    </source>
</evidence>
<dbReference type="PROSITE" id="PS50966">
    <property type="entry name" value="ZF_SWIM"/>
    <property type="match status" value="1"/>
</dbReference>
<dbReference type="GO" id="GO:0008270">
    <property type="term" value="F:zinc ion binding"/>
    <property type="evidence" value="ECO:0007669"/>
    <property type="project" value="UniProtKB-KW"/>
</dbReference>
<evidence type="ECO:0000256" key="3">
    <source>
        <dbReference type="ARBA" id="ARBA00022833"/>
    </source>
</evidence>
<dbReference type="AlphaFoldDB" id="A0A118K063"/>
<dbReference type="SMART" id="SM00575">
    <property type="entry name" value="ZnF_PMZ"/>
    <property type="match status" value="1"/>
</dbReference>
<dbReference type="Gramene" id="KVI00977">
    <property type="protein sequence ID" value="KVI00977"/>
    <property type="gene ID" value="Ccrd_020766"/>
</dbReference>
<feature type="non-terminal residue" evidence="6">
    <location>
        <position position="1"/>
    </location>
</feature>
<keyword evidence="2 4" id="KW-0863">Zinc-finger</keyword>